<evidence type="ECO:0000256" key="21">
    <source>
        <dbReference type="SAM" id="Phobius"/>
    </source>
</evidence>
<feature type="transmembrane region" description="Helical" evidence="21">
    <location>
        <begin position="342"/>
        <end position="367"/>
    </location>
</feature>
<evidence type="ECO:0000259" key="22">
    <source>
        <dbReference type="PROSITE" id="PS50156"/>
    </source>
</evidence>
<dbReference type="PANTHER" id="PTHR46378">
    <property type="entry name" value="STEROL REGULATORY ELEMENT-BINDING PROTEIN CLEAVAGE-ACTIVATING PROTEIN"/>
    <property type="match status" value="1"/>
</dbReference>
<dbReference type="Pfam" id="PF12349">
    <property type="entry name" value="Sterol-sensing"/>
    <property type="match status" value="1"/>
</dbReference>
<dbReference type="InterPro" id="IPR030225">
    <property type="entry name" value="SCAP"/>
</dbReference>
<comment type="similarity">
    <text evidence="4">Belongs to the WD repeat SCAP family.</text>
</comment>
<evidence type="ECO:0000256" key="10">
    <source>
        <dbReference type="ARBA" id="ARBA00022824"/>
    </source>
</evidence>
<evidence type="ECO:0000313" key="23">
    <source>
        <dbReference type="Proteomes" id="UP000050795"/>
    </source>
</evidence>
<keyword evidence="8 21" id="KW-0812">Transmembrane</keyword>
<accession>A0AA85KFH6</accession>
<dbReference type="GO" id="GO:0000139">
    <property type="term" value="C:Golgi membrane"/>
    <property type="evidence" value="ECO:0007669"/>
    <property type="project" value="UniProtKB-SubCell"/>
</dbReference>
<evidence type="ECO:0000256" key="5">
    <source>
        <dbReference type="ARBA" id="ARBA00019541"/>
    </source>
</evidence>
<dbReference type="GO" id="GO:0008203">
    <property type="term" value="P:cholesterol metabolic process"/>
    <property type="evidence" value="ECO:0007669"/>
    <property type="project" value="UniProtKB-KW"/>
</dbReference>
<dbReference type="PANTHER" id="PTHR46378:SF1">
    <property type="entry name" value="STEROL REGULATORY ELEMENT-BINDING PROTEIN CLEAVAGE-ACTIVATING PROTEIN"/>
    <property type="match status" value="1"/>
</dbReference>
<feature type="transmembrane region" description="Helical" evidence="21">
    <location>
        <begin position="25"/>
        <end position="50"/>
    </location>
</feature>
<dbReference type="GO" id="GO:0032934">
    <property type="term" value="F:sterol binding"/>
    <property type="evidence" value="ECO:0007669"/>
    <property type="project" value="InterPro"/>
</dbReference>
<keyword evidence="18" id="KW-0753">Steroid metabolism</keyword>
<dbReference type="GO" id="GO:0005789">
    <property type="term" value="C:endoplasmic reticulum membrane"/>
    <property type="evidence" value="ECO:0007669"/>
    <property type="project" value="UniProtKB-SubCell"/>
</dbReference>
<dbReference type="Gene3D" id="2.130.10.10">
    <property type="entry name" value="YVTN repeat-like/Quinoprotein amine dehydrogenase"/>
    <property type="match status" value="1"/>
</dbReference>
<dbReference type="GO" id="GO:0032936">
    <property type="term" value="C:SREBP-SCAP complex"/>
    <property type="evidence" value="ECO:0007669"/>
    <property type="project" value="TreeGrafter"/>
</dbReference>
<evidence type="ECO:0000256" key="17">
    <source>
        <dbReference type="ARBA" id="ARBA00023180"/>
    </source>
</evidence>
<dbReference type="InterPro" id="IPR015943">
    <property type="entry name" value="WD40/YVTN_repeat-like_dom_sf"/>
</dbReference>
<evidence type="ECO:0000256" key="11">
    <source>
        <dbReference type="ARBA" id="ARBA00022989"/>
    </source>
</evidence>
<feature type="transmembrane region" description="Helical" evidence="21">
    <location>
        <begin position="312"/>
        <end position="330"/>
    </location>
</feature>
<feature type="transmembrane region" description="Helical" evidence="21">
    <location>
        <begin position="447"/>
        <end position="470"/>
    </location>
</feature>
<evidence type="ECO:0000256" key="16">
    <source>
        <dbReference type="ARBA" id="ARBA00023166"/>
    </source>
</evidence>
<keyword evidence="17" id="KW-0325">Glycoprotein</keyword>
<keyword evidence="14" id="KW-0446">Lipid-binding</keyword>
<dbReference type="InterPro" id="IPR001680">
    <property type="entry name" value="WD40_rpt"/>
</dbReference>
<name>A0AA85KFH6_TRIRE</name>
<evidence type="ECO:0000256" key="8">
    <source>
        <dbReference type="ARBA" id="ARBA00022692"/>
    </source>
</evidence>
<feature type="transmembrane region" description="Helical" evidence="21">
    <location>
        <begin position="379"/>
        <end position="403"/>
    </location>
</feature>
<evidence type="ECO:0000256" key="14">
    <source>
        <dbReference type="ARBA" id="ARBA00023121"/>
    </source>
</evidence>
<sequence>MLLFRRTIFPDVFVEKLKLKIARVYYNHGLFIATHPAPVITTVCILMIFLCYPLTQIPIVKEVPVHRAVVRDDEFQSFKDSRYVFTHDDQNKSLGYMLQIIVHSTILTKIPECHVNHEAVTHILQQSNKMVELVRQFRSSGDDGKSDGQTFDDICFQVEDRAVSEVESSEAIQNVLPTFGCLLLAPGFLLEDHLGIVQSSPQSSVLSRIRLAAAGNLRDLLFGFPWKATGLSKHSVCSRKRTVTYALTLVFREYKPSFFSELRDYLVSRMKNLHNDTDIPSDVTKSSDKSNTGSIGHIFLVWYSDRSYFADYAPLIFIYVVLLLYVYFSVRKLEMVKSKWGLALSACVTVAASLFMSIGLCVTIGLVMPTLNGGEVFPYLVVLIGFENVIVLTKSVVATPVDLPVKYRIAEGLSKESWSLTKLYLTGLLLLGLGFFTFHPTMQEFCLFAVVGLTTDFFLQLFFFVTILSVDIRRMELSDLMLEYPVNSIIQEPQMLPPFTPLHHNNPLNAEDDKITHKPLSYLLSLISNICFMSFKSTKQMFLPSGLSFVKRHRRKVSAAQTAAYLASDGQTSQNVPRRLRVLRCWAKSRLIQRVLMLIFTVWIIVFLMHAVDIFQLFFKLYIYAHTLLSQHSLLKHWLNLSSDITSNTSHSYAMPSLSLDNNNNERAASLTNSNMPILPELNASFISSAISSTMNSSIYSEEVQEYKSMNNDHVYSSTTHMLYLDDPSDNDSEDSASFNQQELNHHFLEQPQSQEHHPHHPHDISSSIVNADIKSQMNILNIPNHLQLSGIVIHEKFTWDTMFIWNYLAYYHWPLLAKHYNLSLVGCHLALLEPVHLKHKFYMIKSDNEIEKSDMKSDQEPISHISVEQHERILDVNNLQYINDNMLLSREKTSRLRASSTSPGGFAGWTARLGLTASMLGTSLLGCSLVLLLTCLGMVCLQSKSSNSVKREPIIRVLPLTIDLLDRPADSGDSEHAQNYSSSSSTSSPEWTVTCGQVYYKNKDGFLYSRGLLAVTSVRSYIQVKSHYSKVIQLWCTNSGNLLNDLNRYSESAIAKRKSLPSPSVCRKFSTVWCMDFLSQGLLVVGCSDGTIEIWNCESGLLIDILCLKQTNSSSTQTLFDKEIKESFDSPKRLHPGGITVMRIIDETKFCVGTSCGIVAYFHLAYPKGSSFHISSISCQWHVHTRAVTQLDFLKYFNKCIIENHNDLPDMNSNDIGVIVISGSEDGCIKFCSSEYDSPLLFHCEIDTTPVLSMALNHFALGVSHASGSLYVCYLDLLVNTTTPLPTNHNNNINHIINNSEDKCLIKPLEIRLVELTFLSNGGFGIASTVHHQHQQQPIVLNSGQSKRLSRRVHPGSIYLQLFTRINADDNNEYFAKNRSNCNKLSPSSSSSLLANYRLVTYDMDGTVVIWDLQAKCMIRSFKANVSTFNMSNLLLSVGGRVVFGDQSYLRVVNPWTAKYERSVQLLPPSSVNMRSSNSSRLSALLRQWTKELVPLGVTGGDFKSYKSTELYLIANQQSGEHMRLTPINLKAQKTIPAGGSYVISIADSGRTLVVVPVSTI</sequence>
<keyword evidence="9" id="KW-0677">Repeat</keyword>
<dbReference type="Pfam" id="PF00400">
    <property type="entry name" value="WD40"/>
    <property type="match status" value="1"/>
</dbReference>
<comment type="function">
    <text evidence="19">Escort protein required for cholesterol as well as lipid homeostasis. Regulates export of the SCAP-SREBP complex from the endoplasmic reticulum to the Golgi upon low cholesterol, thereby regulating the processing of sterol regulatory element-binding proteins (SREBPs) SREBF1/SREBP1 and SREBF2/SREBP2. At high sterol concentrations, formation of a ternary complex with INSIG (INSIG1 or INSIG2) leads to mask the ER export signal in SCAP, promoting retention of the complex in the endoplasmic reticulum. Low sterol concentrations trigger release of INSIG, a conformational change in the SSD domain of SCAP, unmasking of the ER export signal, promoting recruitment into COPII-coated vesicles and transport of the SCAP-SREBP to the Golgi: in the Golgi, SREBPs are then processed, releasing the transcription factor fragment of SREBPs from the membrane, its import into the nucleus and up-regulation of LDLR, INSIG1 and the mevalonate pathway. Binds cholesterol via its SSD domain.</text>
</comment>
<evidence type="ECO:0000256" key="2">
    <source>
        <dbReference type="ARBA" id="ARBA00004557"/>
    </source>
</evidence>
<keyword evidence="6" id="KW-0153">Cholesterol metabolism</keyword>
<keyword evidence="16" id="KW-1207">Sterol metabolism</keyword>
<feature type="region of interest" description="Disordered" evidence="20">
    <location>
        <begin position="971"/>
        <end position="991"/>
    </location>
</feature>
<dbReference type="InterPro" id="IPR057041">
    <property type="entry name" value="SCAP_N"/>
</dbReference>
<evidence type="ECO:0000256" key="20">
    <source>
        <dbReference type="SAM" id="MobiDB-lite"/>
    </source>
</evidence>
<reference evidence="24" key="2">
    <citation type="submission" date="2023-11" db="UniProtKB">
        <authorList>
            <consortium name="WormBaseParasite"/>
        </authorList>
    </citation>
    <scope>IDENTIFICATION</scope>
</reference>
<keyword evidence="11 21" id="KW-1133">Transmembrane helix</keyword>
<dbReference type="InterPro" id="IPR036322">
    <property type="entry name" value="WD40_repeat_dom_sf"/>
</dbReference>
<evidence type="ECO:0000256" key="4">
    <source>
        <dbReference type="ARBA" id="ARBA00007410"/>
    </source>
</evidence>
<evidence type="ECO:0000256" key="15">
    <source>
        <dbReference type="ARBA" id="ARBA00023136"/>
    </source>
</evidence>
<keyword evidence="12" id="KW-0333">Golgi apparatus</keyword>
<dbReference type="PROSITE" id="PS50156">
    <property type="entry name" value="SSD"/>
    <property type="match status" value="1"/>
</dbReference>
<proteinExistence type="inferred from homology"/>
<protein>
    <recommendedName>
        <fullName evidence="5">Sterol regulatory element-binding protein cleavage-activating protein</fullName>
    </recommendedName>
</protein>
<dbReference type="SUPFAM" id="SSF50978">
    <property type="entry name" value="WD40 repeat-like"/>
    <property type="match status" value="1"/>
</dbReference>
<comment type="subcellular location">
    <subcellularLocation>
        <location evidence="2">Cytoplasmic vesicle</location>
        <location evidence="2">COPII-coated vesicle membrane</location>
        <topology evidence="2">Multi-pass membrane protein</topology>
    </subcellularLocation>
    <subcellularLocation>
        <location evidence="1">Endoplasmic reticulum membrane</location>
        <topology evidence="1">Multi-pass membrane protein</topology>
    </subcellularLocation>
    <subcellularLocation>
        <location evidence="3">Golgi apparatus membrane</location>
        <topology evidence="3">Multi-pass membrane protein</topology>
    </subcellularLocation>
</comment>
<evidence type="ECO:0000256" key="3">
    <source>
        <dbReference type="ARBA" id="ARBA00004653"/>
    </source>
</evidence>
<feature type="transmembrane region" description="Helical" evidence="21">
    <location>
        <begin position="595"/>
        <end position="619"/>
    </location>
</feature>
<dbReference type="InterPro" id="IPR000731">
    <property type="entry name" value="SSD"/>
</dbReference>
<dbReference type="GO" id="GO:0032933">
    <property type="term" value="P:SREBP signaling pathway"/>
    <property type="evidence" value="ECO:0007669"/>
    <property type="project" value="InterPro"/>
</dbReference>
<feature type="transmembrane region" description="Helical" evidence="21">
    <location>
        <begin position="423"/>
        <end position="441"/>
    </location>
</feature>
<reference evidence="23" key="1">
    <citation type="submission" date="2022-06" db="EMBL/GenBank/DDBJ databases">
        <authorList>
            <person name="Berger JAMES D."/>
            <person name="Berger JAMES D."/>
        </authorList>
    </citation>
    <scope>NUCLEOTIDE SEQUENCE [LARGE SCALE GENOMIC DNA]</scope>
</reference>
<keyword evidence="7" id="KW-0853">WD repeat</keyword>
<keyword evidence="10" id="KW-0256">Endoplasmic reticulum</keyword>
<evidence type="ECO:0000256" key="1">
    <source>
        <dbReference type="ARBA" id="ARBA00004477"/>
    </source>
</evidence>
<dbReference type="InterPro" id="IPR053958">
    <property type="entry name" value="HMGCR/SNAP/NPC1-like_SSD"/>
</dbReference>
<keyword evidence="23" id="KW-1185">Reference proteome</keyword>
<feature type="domain" description="SSD" evidence="22">
    <location>
        <begin position="311"/>
        <end position="470"/>
    </location>
</feature>
<evidence type="ECO:0000256" key="9">
    <source>
        <dbReference type="ARBA" id="ARBA00022737"/>
    </source>
</evidence>
<evidence type="ECO:0000313" key="24">
    <source>
        <dbReference type="WBParaSite" id="TREG1_82280.1"/>
    </source>
</evidence>
<dbReference type="WBParaSite" id="TREG1_82280.1">
    <property type="protein sequence ID" value="TREG1_82280.1"/>
    <property type="gene ID" value="TREG1_82280"/>
</dbReference>
<dbReference type="GO" id="GO:0045540">
    <property type="term" value="P:regulation of cholesterol biosynthetic process"/>
    <property type="evidence" value="ECO:0007669"/>
    <property type="project" value="TreeGrafter"/>
</dbReference>
<dbReference type="GO" id="GO:0012507">
    <property type="term" value="C:ER to Golgi transport vesicle membrane"/>
    <property type="evidence" value="ECO:0007669"/>
    <property type="project" value="UniProtKB-SubCell"/>
</dbReference>
<evidence type="ECO:0000256" key="13">
    <source>
        <dbReference type="ARBA" id="ARBA00023098"/>
    </source>
</evidence>
<evidence type="ECO:0000256" key="7">
    <source>
        <dbReference type="ARBA" id="ARBA00022574"/>
    </source>
</evidence>
<evidence type="ECO:0000256" key="12">
    <source>
        <dbReference type="ARBA" id="ARBA00023034"/>
    </source>
</evidence>
<dbReference type="Proteomes" id="UP000050795">
    <property type="component" value="Unassembled WGS sequence"/>
</dbReference>
<keyword evidence="13" id="KW-0443">Lipid metabolism</keyword>
<keyword evidence="15 21" id="KW-0472">Membrane</keyword>
<dbReference type="SMART" id="SM00320">
    <property type="entry name" value="WD40"/>
    <property type="match status" value="3"/>
</dbReference>
<evidence type="ECO:0000256" key="18">
    <source>
        <dbReference type="ARBA" id="ARBA00023221"/>
    </source>
</evidence>
<dbReference type="Pfam" id="PF24006">
    <property type="entry name" value="SCAP_N"/>
    <property type="match status" value="1"/>
</dbReference>
<organism evidence="23 24">
    <name type="scientific">Trichobilharzia regenti</name>
    <name type="common">Nasal bird schistosome</name>
    <dbReference type="NCBI Taxonomy" id="157069"/>
    <lineage>
        <taxon>Eukaryota</taxon>
        <taxon>Metazoa</taxon>
        <taxon>Spiralia</taxon>
        <taxon>Lophotrochozoa</taxon>
        <taxon>Platyhelminthes</taxon>
        <taxon>Trematoda</taxon>
        <taxon>Digenea</taxon>
        <taxon>Strigeidida</taxon>
        <taxon>Schistosomatoidea</taxon>
        <taxon>Schistosomatidae</taxon>
        <taxon>Trichobilharzia</taxon>
    </lineage>
</organism>
<evidence type="ECO:0000256" key="19">
    <source>
        <dbReference type="ARBA" id="ARBA00045958"/>
    </source>
</evidence>
<evidence type="ECO:0000256" key="6">
    <source>
        <dbReference type="ARBA" id="ARBA00022548"/>
    </source>
</evidence>